<organism evidence="1 2">
    <name type="scientific">Devosia limi DSM 17137</name>
    <dbReference type="NCBI Taxonomy" id="1121477"/>
    <lineage>
        <taxon>Bacteria</taxon>
        <taxon>Pseudomonadati</taxon>
        <taxon>Pseudomonadota</taxon>
        <taxon>Alphaproteobacteria</taxon>
        <taxon>Hyphomicrobiales</taxon>
        <taxon>Devosiaceae</taxon>
        <taxon>Devosia</taxon>
    </lineage>
</organism>
<sequence length="361" mass="40709">MNLTEDMYVPALRWRMAEYQALLRLTDGAKKRVVPYLTIPEREFDFDSWQPKKTIHEHVHPFVDRYGKKWGARPAWIGVHATVADGIMNDGRDILTYVFDGLRKLGAKAVPSIRLDATTKLQSSVAGIVKQDGRGVAISVRLEDLMKKDAFARVVAVFRSLEVNENEVDLILDLGQPNFEPYNAFALALIASLRRLGDLNRFRNLVLISTAIPETFKDVSKGVGELPRHDWLFFQALLSALPSGMRRPSYGDYTIVHPEFTPQDMRKIKSSGKIVYATGKSWWVRKGSAFRGNEEQMHEHCAVLVGSGFFKGNHYSYGDDYIGKCAVKKAPTSNLTRWKDVAINHHMMQVLDDLSNPVAGS</sequence>
<dbReference type="InterPro" id="IPR025683">
    <property type="entry name" value="Protein_beta"/>
</dbReference>
<dbReference type="Proteomes" id="UP000184533">
    <property type="component" value="Unassembled WGS sequence"/>
</dbReference>
<name>A0A1M5CR90_9HYPH</name>
<evidence type="ECO:0000313" key="1">
    <source>
        <dbReference type="EMBL" id="SHF57281.1"/>
    </source>
</evidence>
<dbReference type="EMBL" id="FQVC01000009">
    <property type="protein sequence ID" value="SHF57281.1"/>
    <property type="molecule type" value="Genomic_DNA"/>
</dbReference>
<reference evidence="1 2" key="1">
    <citation type="submission" date="2016-11" db="EMBL/GenBank/DDBJ databases">
        <authorList>
            <person name="Jaros S."/>
            <person name="Januszkiewicz K."/>
            <person name="Wedrychowicz H."/>
        </authorList>
    </citation>
    <scope>NUCLEOTIDE SEQUENCE [LARGE SCALE GENOMIC DNA]</scope>
    <source>
        <strain evidence="1 2">DSM 17137</strain>
    </source>
</reference>
<dbReference type="AlphaFoldDB" id="A0A1M5CR90"/>
<accession>A0A1M5CR90</accession>
<gene>
    <name evidence="1" type="ORF">SAMN02745223_03025</name>
</gene>
<protein>
    <submittedName>
        <fullName evidence="1">Beta protein</fullName>
    </submittedName>
</protein>
<evidence type="ECO:0000313" key="2">
    <source>
        <dbReference type="Proteomes" id="UP000184533"/>
    </source>
</evidence>
<proteinExistence type="predicted"/>
<dbReference type="Pfam" id="PF14350">
    <property type="entry name" value="Beta_protein"/>
    <property type="match status" value="1"/>
</dbReference>